<keyword evidence="3" id="KW-1185">Reference proteome</keyword>
<evidence type="ECO:0000256" key="1">
    <source>
        <dbReference type="SAM" id="SignalP"/>
    </source>
</evidence>
<reference evidence="2 3" key="1">
    <citation type="submission" date="2017-06" db="EMBL/GenBank/DDBJ databases">
        <authorList>
            <person name="Kim H.J."/>
            <person name="Triplett B.A."/>
        </authorList>
    </citation>
    <scope>NUCLEOTIDE SEQUENCE [LARGE SCALE GENOMIC DNA]</scope>
    <source>
        <strain evidence="2">FRACA_ARgP5</strain>
    </source>
</reference>
<sequence length="376" mass="39725">MAAAAAAAALLVAASLTVAPHLPLTGSIELTRAVVTRGDAVSARLRVSHLAPGRWTRRGARPVALSLPGTAWAGRALVPRHDEGPGVVEVSVRTTRRGRHRIGPLRQHRRDPFGLLERCREIGAPVTVLVGPRILPVPTPMRTRAARTDADGGTWGRLEGGLSFAGLRSYHLGDDVRRIHWPSTLRARAATPGALLVRRFTDVPDPALTLVLDTRAASWMAAGPLAFEEAVDVAASLSAQLLRGGGRILVIAGAAQLRCDGRRGDVDRMLAWLTFRKIDRIEARVPGREGPGGRLRGLGAIPDAATVVVTGRGQRDSDPAVPGWLRGHRDGRGPVLVLRLGAGSPARTSDAGMTVLSAPGASAALRLWAQSSGQDR</sequence>
<proteinExistence type="predicted"/>
<dbReference type="EMBL" id="FZMO01000101">
    <property type="protein sequence ID" value="SNQ47472.1"/>
    <property type="molecule type" value="Genomic_DNA"/>
</dbReference>
<dbReference type="RefSeq" id="WP_165818322.1">
    <property type="nucleotide sequence ID" value="NZ_FZMO01000101.1"/>
</dbReference>
<organism evidence="2 3">
    <name type="scientific">Frankia canadensis</name>
    <dbReference type="NCBI Taxonomy" id="1836972"/>
    <lineage>
        <taxon>Bacteria</taxon>
        <taxon>Bacillati</taxon>
        <taxon>Actinomycetota</taxon>
        <taxon>Actinomycetes</taxon>
        <taxon>Frankiales</taxon>
        <taxon>Frankiaceae</taxon>
        <taxon>Frankia</taxon>
    </lineage>
</organism>
<accession>A0A2I2KP99</accession>
<dbReference type="Proteomes" id="UP000234331">
    <property type="component" value="Unassembled WGS sequence"/>
</dbReference>
<protein>
    <submittedName>
        <fullName evidence="2">Uncharacterized protein</fullName>
    </submittedName>
</protein>
<gene>
    <name evidence="2" type="ORF">FRACA_190051</name>
</gene>
<name>A0A2I2KP99_9ACTN</name>
<feature type="chain" id="PRO_5038731189" evidence="1">
    <location>
        <begin position="20"/>
        <end position="376"/>
    </location>
</feature>
<evidence type="ECO:0000313" key="3">
    <source>
        <dbReference type="Proteomes" id="UP000234331"/>
    </source>
</evidence>
<dbReference type="AlphaFoldDB" id="A0A2I2KP99"/>
<evidence type="ECO:0000313" key="2">
    <source>
        <dbReference type="EMBL" id="SNQ47472.1"/>
    </source>
</evidence>
<keyword evidence="1" id="KW-0732">Signal</keyword>
<dbReference type="PANTHER" id="PTHR34351:SF1">
    <property type="entry name" value="SLR1927 PROTEIN"/>
    <property type="match status" value="1"/>
</dbReference>
<feature type="signal peptide" evidence="1">
    <location>
        <begin position="1"/>
        <end position="19"/>
    </location>
</feature>
<dbReference type="PANTHER" id="PTHR34351">
    <property type="entry name" value="SLR1927 PROTEIN-RELATED"/>
    <property type="match status" value="1"/>
</dbReference>